<dbReference type="EMBL" id="VWRN01000017">
    <property type="protein sequence ID" value="KAA6129602.1"/>
    <property type="molecule type" value="Genomic_DNA"/>
</dbReference>
<proteinExistence type="predicted"/>
<feature type="domain" description="Hemerythrin-like" evidence="1">
    <location>
        <begin position="14"/>
        <end position="129"/>
    </location>
</feature>
<gene>
    <name evidence="2" type="ORF">F1599_04770</name>
</gene>
<name>A0A5M8B3F9_9BURK</name>
<evidence type="ECO:0000313" key="3">
    <source>
        <dbReference type="Proteomes" id="UP000324324"/>
    </source>
</evidence>
<keyword evidence="3" id="KW-1185">Reference proteome</keyword>
<protein>
    <submittedName>
        <fullName evidence="2">Hemerythrin domain-containing protein</fullName>
    </submittedName>
</protein>
<dbReference type="InterPro" id="IPR012312">
    <property type="entry name" value="Hemerythrin-like"/>
</dbReference>
<sequence length="155" mass="17711">MDKSKIPTAQRAALSLLLDDHRNVKKLFKSFESAKERSEKEQIAQQTCHELTVHAQIEEEIFYPGLRGVHEKIDEMLDEAKVEHQVAKDLIAAIEGDLSGEMLEANYKVLSEYVNHHVQEEENELFKMVISKNVELGEMAEQMTARKEELMGAMA</sequence>
<reference evidence="2 3" key="1">
    <citation type="submission" date="2019-09" db="EMBL/GenBank/DDBJ databases">
        <title>Isolation of a novel species in the genus Cupriavidus from patients with sepsis using whole genome sequencing.</title>
        <authorList>
            <person name="Kweon O.J."/>
            <person name="Lee M.-K."/>
        </authorList>
    </citation>
    <scope>NUCLEOTIDE SEQUENCE [LARGE SCALE GENOMIC DNA]</scope>
    <source>
        <strain evidence="2 3">MKL-01</strain>
    </source>
</reference>
<dbReference type="RefSeq" id="WP_149318063.1">
    <property type="nucleotide sequence ID" value="NZ_VWRN01000017.1"/>
</dbReference>
<dbReference type="PANTHER" id="PTHR35585:SF1">
    <property type="entry name" value="HHE DOMAIN PROTEIN (AFU_ORTHOLOGUE AFUA_4G00730)"/>
    <property type="match status" value="1"/>
</dbReference>
<dbReference type="CDD" id="cd12108">
    <property type="entry name" value="Hr-like"/>
    <property type="match status" value="1"/>
</dbReference>
<dbReference type="AlphaFoldDB" id="A0A5M8B3F9"/>
<dbReference type="Gene3D" id="1.20.120.520">
    <property type="entry name" value="nmb1532 protein domain like"/>
    <property type="match status" value="1"/>
</dbReference>
<dbReference type="PANTHER" id="PTHR35585">
    <property type="entry name" value="HHE DOMAIN PROTEIN (AFU_ORTHOLOGUE AFUA_4G00730)"/>
    <property type="match status" value="1"/>
</dbReference>
<comment type="caution">
    <text evidence="2">The sequence shown here is derived from an EMBL/GenBank/DDBJ whole genome shotgun (WGS) entry which is preliminary data.</text>
</comment>
<dbReference type="Pfam" id="PF01814">
    <property type="entry name" value="Hemerythrin"/>
    <property type="match status" value="1"/>
</dbReference>
<organism evidence="2 3">
    <name type="scientific">Cupriavidus cauae</name>
    <dbReference type="NCBI Taxonomy" id="2608999"/>
    <lineage>
        <taxon>Bacteria</taxon>
        <taxon>Pseudomonadati</taxon>
        <taxon>Pseudomonadota</taxon>
        <taxon>Betaproteobacteria</taxon>
        <taxon>Burkholderiales</taxon>
        <taxon>Burkholderiaceae</taxon>
        <taxon>Cupriavidus</taxon>
    </lineage>
</organism>
<accession>A0A5M8B3F9</accession>
<evidence type="ECO:0000313" key="2">
    <source>
        <dbReference type="EMBL" id="KAA6129602.1"/>
    </source>
</evidence>
<dbReference type="Proteomes" id="UP000324324">
    <property type="component" value="Unassembled WGS sequence"/>
</dbReference>
<evidence type="ECO:0000259" key="1">
    <source>
        <dbReference type="Pfam" id="PF01814"/>
    </source>
</evidence>